<dbReference type="AlphaFoldDB" id="A0A550C621"/>
<feature type="domain" description="Small ribosomal subunit protein mS35 mitochondrial conserved" evidence="1">
    <location>
        <begin position="53"/>
        <end position="207"/>
    </location>
</feature>
<dbReference type="PANTHER" id="PTHR13490">
    <property type="entry name" value="MITOCHONDRIAL 28S RIBOSOMAL PROTEIN S28"/>
    <property type="match status" value="1"/>
</dbReference>
<evidence type="ECO:0000259" key="1">
    <source>
        <dbReference type="Pfam" id="PF10213"/>
    </source>
</evidence>
<dbReference type="InterPro" id="IPR019349">
    <property type="entry name" value="Ribosomal_mS35_mit"/>
</dbReference>
<keyword evidence="3" id="KW-1185">Reference proteome</keyword>
<gene>
    <name evidence="2" type="ORF">BD626DRAFT_407889</name>
</gene>
<dbReference type="GO" id="GO:0005763">
    <property type="term" value="C:mitochondrial small ribosomal subunit"/>
    <property type="evidence" value="ECO:0007669"/>
    <property type="project" value="TreeGrafter"/>
</dbReference>
<organism evidence="2 3">
    <name type="scientific">Schizophyllum amplum</name>
    <dbReference type="NCBI Taxonomy" id="97359"/>
    <lineage>
        <taxon>Eukaryota</taxon>
        <taxon>Fungi</taxon>
        <taxon>Dikarya</taxon>
        <taxon>Basidiomycota</taxon>
        <taxon>Agaricomycotina</taxon>
        <taxon>Agaricomycetes</taxon>
        <taxon>Agaricomycetidae</taxon>
        <taxon>Agaricales</taxon>
        <taxon>Schizophyllaceae</taxon>
        <taxon>Schizophyllum</taxon>
    </lineage>
</organism>
<dbReference type="OrthoDB" id="283424at2759"/>
<evidence type="ECO:0000313" key="2">
    <source>
        <dbReference type="EMBL" id="TRM60253.1"/>
    </source>
</evidence>
<dbReference type="STRING" id="97359.A0A550C621"/>
<dbReference type="GO" id="GO:0032543">
    <property type="term" value="P:mitochondrial translation"/>
    <property type="evidence" value="ECO:0007669"/>
    <property type="project" value="InterPro"/>
</dbReference>
<evidence type="ECO:0000313" key="3">
    <source>
        <dbReference type="Proteomes" id="UP000320762"/>
    </source>
</evidence>
<reference evidence="2 3" key="1">
    <citation type="journal article" date="2019" name="New Phytol.">
        <title>Comparative genomics reveals unique wood-decay strategies and fruiting body development in the Schizophyllaceae.</title>
        <authorList>
            <person name="Almasi E."/>
            <person name="Sahu N."/>
            <person name="Krizsan K."/>
            <person name="Balint B."/>
            <person name="Kovacs G.M."/>
            <person name="Kiss B."/>
            <person name="Cseklye J."/>
            <person name="Drula E."/>
            <person name="Henrissat B."/>
            <person name="Nagy I."/>
            <person name="Chovatia M."/>
            <person name="Adam C."/>
            <person name="LaButti K."/>
            <person name="Lipzen A."/>
            <person name="Riley R."/>
            <person name="Grigoriev I.V."/>
            <person name="Nagy L.G."/>
        </authorList>
    </citation>
    <scope>NUCLEOTIDE SEQUENCE [LARGE SCALE GENOMIC DNA]</scope>
    <source>
        <strain evidence="2 3">NL-1724</strain>
    </source>
</reference>
<accession>A0A550C621</accession>
<dbReference type="GO" id="GO:0003735">
    <property type="term" value="F:structural constituent of ribosome"/>
    <property type="evidence" value="ECO:0007669"/>
    <property type="project" value="InterPro"/>
</dbReference>
<proteinExistence type="predicted"/>
<name>A0A550C621_9AGAR</name>
<dbReference type="PANTHER" id="PTHR13490:SF0">
    <property type="entry name" value="SMALL RIBOSOMAL SUBUNIT PROTEIN MS35"/>
    <property type="match status" value="1"/>
</dbReference>
<protein>
    <submittedName>
        <fullName evidence="2">Mitochondrial ribosomal subunit protein-domain-containing protein</fullName>
    </submittedName>
</protein>
<dbReference type="EMBL" id="VDMD01000023">
    <property type="protein sequence ID" value="TRM60253.1"/>
    <property type="molecule type" value="Genomic_DNA"/>
</dbReference>
<dbReference type="InterPro" id="IPR039848">
    <property type="entry name" value="Ribosomal_mS35_mt"/>
</dbReference>
<dbReference type="Pfam" id="PF10213">
    <property type="entry name" value="MRP-S28"/>
    <property type="match status" value="1"/>
</dbReference>
<sequence>MHYDDAVDLLDDEFEDNDTTALGHMMIDELRDQLYYMRLIEHECPKLVAFRKPFVPPSPDKPLVVRSIDYAGEEHPATNKRIVTVAVDELPLHSERAKHKVKLLAGTRWTPSPPKDAGVAGSTVWANGFIKISCEDFPDPAMNLKWIRDRVVDLCKEANKADDEYKLSELPVDMRHVFAQRRKAKKGDHIRARVFHKPTIFDFPSEWLRPEHRKPMAQIPDQFWHSADDMLGAAKDVHWNADALEETMRPEWVDGMEEPEIPLTPSGEVDRVKLEEMLADLDPALLDAYRASMSAPQTSAPSQAQA</sequence>
<dbReference type="Proteomes" id="UP000320762">
    <property type="component" value="Unassembled WGS sequence"/>
</dbReference>
<comment type="caution">
    <text evidence="2">The sequence shown here is derived from an EMBL/GenBank/DDBJ whole genome shotgun (WGS) entry which is preliminary data.</text>
</comment>